<evidence type="ECO:0000256" key="1">
    <source>
        <dbReference type="ARBA" id="ARBA00023125"/>
    </source>
</evidence>
<proteinExistence type="predicted"/>
<dbReference type="Proteomes" id="UP000051006">
    <property type="component" value="Unassembled WGS sequence"/>
</dbReference>
<evidence type="ECO:0000259" key="2">
    <source>
        <dbReference type="PROSITE" id="PS50937"/>
    </source>
</evidence>
<keyword evidence="4" id="KW-1185">Reference proteome</keyword>
<dbReference type="GO" id="GO:0003700">
    <property type="term" value="F:DNA-binding transcription factor activity"/>
    <property type="evidence" value="ECO:0007669"/>
    <property type="project" value="InterPro"/>
</dbReference>
<dbReference type="Gene3D" id="1.10.1660.10">
    <property type="match status" value="1"/>
</dbReference>
<dbReference type="PANTHER" id="PTHR30204:SF98">
    <property type="entry name" value="HTH-TYPE TRANSCRIPTIONAL REGULATOR ADHR"/>
    <property type="match status" value="1"/>
</dbReference>
<keyword evidence="1" id="KW-0238">DNA-binding</keyword>
<name>A0A0R2LHT2_9LACO</name>
<sequence length="140" mass="16470">MNIKQAAEQFGITTDTLRYYERVGIIPPVTRNESGYRDFSVSDLNWVYLVKTLRSAGLSIESLIEFSKLAQEERTEQVQKAQKSILNEQRDEIDDKIAELQKTRELLSYKIDTYDKHIAKFSSQDMKNSPEELWKKFEQR</sequence>
<comment type="caution">
    <text evidence="3">The sequence shown here is derived from an EMBL/GenBank/DDBJ whole genome shotgun (WGS) entry which is preliminary data.</text>
</comment>
<dbReference type="InterPro" id="IPR047057">
    <property type="entry name" value="MerR_fam"/>
</dbReference>
<gene>
    <name evidence="3" type="ORF">IV57_GL000771</name>
</gene>
<dbReference type="InterPro" id="IPR009061">
    <property type="entry name" value="DNA-bd_dom_put_sf"/>
</dbReference>
<evidence type="ECO:0000313" key="3">
    <source>
        <dbReference type="EMBL" id="KRN98858.1"/>
    </source>
</evidence>
<organism evidence="3 4">
    <name type="scientific">Companilactobacillus kimchiensis</name>
    <dbReference type="NCBI Taxonomy" id="993692"/>
    <lineage>
        <taxon>Bacteria</taxon>
        <taxon>Bacillati</taxon>
        <taxon>Bacillota</taxon>
        <taxon>Bacilli</taxon>
        <taxon>Lactobacillales</taxon>
        <taxon>Lactobacillaceae</taxon>
        <taxon>Companilactobacillus</taxon>
    </lineage>
</organism>
<dbReference type="PANTHER" id="PTHR30204">
    <property type="entry name" value="REDOX-CYCLING DRUG-SENSING TRANSCRIPTIONAL ACTIVATOR SOXR"/>
    <property type="match status" value="1"/>
</dbReference>
<dbReference type="SUPFAM" id="SSF46955">
    <property type="entry name" value="Putative DNA-binding domain"/>
    <property type="match status" value="1"/>
</dbReference>
<dbReference type="OrthoDB" id="9811174at2"/>
<protein>
    <recommendedName>
        <fullName evidence="2">HTH merR-type domain-containing protein</fullName>
    </recommendedName>
</protein>
<dbReference type="EMBL" id="JQCF01000016">
    <property type="protein sequence ID" value="KRN98858.1"/>
    <property type="molecule type" value="Genomic_DNA"/>
</dbReference>
<dbReference type="RefSeq" id="WP_057881112.1">
    <property type="nucleotide sequence ID" value="NZ_JQCF01000016.1"/>
</dbReference>
<dbReference type="PATRIC" id="fig|993692.3.peg.779"/>
<accession>A0A0R2LHT2</accession>
<dbReference type="PROSITE" id="PS50937">
    <property type="entry name" value="HTH_MERR_2"/>
    <property type="match status" value="1"/>
</dbReference>
<dbReference type="GO" id="GO:0003677">
    <property type="term" value="F:DNA binding"/>
    <property type="evidence" value="ECO:0007669"/>
    <property type="project" value="UniProtKB-KW"/>
</dbReference>
<dbReference type="Pfam" id="PF13411">
    <property type="entry name" value="MerR_1"/>
    <property type="match status" value="1"/>
</dbReference>
<dbReference type="SMART" id="SM00422">
    <property type="entry name" value="HTH_MERR"/>
    <property type="match status" value="1"/>
</dbReference>
<feature type="domain" description="HTH merR-type" evidence="2">
    <location>
        <begin position="1"/>
        <end position="69"/>
    </location>
</feature>
<dbReference type="STRING" id="993692.IV57_GL000771"/>
<reference evidence="3 4" key="1">
    <citation type="journal article" date="2015" name="Genome Announc.">
        <title>Expanding the biotechnology potential of lactobacilli through comparative genomics of 213 strains and associated genera.</title>
        <authorList>
            <person name="Sun Z."/>
            <person name="Harris H.M."/>
            <person name="McCann A."/>
            <person name="Guo C."/>
            <person name="Argimon S."/>
            <person name="Zhang W."/>
            <person name="Yang X."/>
            <person name="Jeffery I.B."/>
            <person name="Cooney J.C."/>
            <person name="Kagawa T.F."/>
            <person name="Liu W."/>
            <person name="Song Y."/>
            <person name="Salvetti E."/>
            <person name="Wrobel A."/>
            <person name="Rasinkangas P."/>
            <person name="Parkhill J."/>
            <person name="Rea M.C."/>
            <person name="O'Sullivan O."/>
            <person name="Ritari J."/>
            <person name="Douillard F.P."/>
            <person name="Paul Ross R."/>
            <person name="Yang R."/>
            <person name="Briner A.E."/>
            <person name="Felis G.E."/>
            <person name="de Vos W.M."/>
            <person name="Barrangou R."/>
            <person name="Klaenhammer T.R."/>
            <person name="Caufield P.W."/>
            <person name="Cui Y."/>
            <person name="Zhang H."/>
            <person name="O'Toole P.W."/>
        </authorList>
    </citation>
    <scope>NUCLEOTIDE SEQUENCE [LARGE SCALE GENOMIC DNA]</scope>
    <source>
        <strain evidence="3 4">DSM 24716</strain>
    </source>
</reference>
<dbReference type="CDD" id="cd01109">
    <property type="entry name" value="HTH_YyaN"/>
    <property type="match status" value="1"/>
</dbReference>
<dbReference type="InterPro" id="IPR000551">
    <property type="entry name" value="MerR-type_HTH_dom"/>
</dbReference>
<evidence type="ECO:0000313" key="4">
    <source>
        <dbReference type="Proteomes" id="UP000051006"/>
    </source>
</evidence>
<dbReference type="AlphaFoldDB" id="A0A0R2LHT2"/>